<protein>
    <submittedName>
        <fullName evidence="1">Uncharacterized protein</fullName>
    </submittedName>
</protein>
<organism evidence="1 2">
    <name type="scientific">Araneus ventricosus</name>
    <name type="common">Orbweaver spider</name>
    <name type="synonym">Epeira ventricosa</name>
    <dbReference type="NCBI Taxonomy" id="182803"/>
    <lineage>
        <taxon>Eukaryota</taxon>
        <taxon>Metazoa</taxon>
        <taxon>Ecdysozoa</taxon>
        <taxon>Arthropoda</taxon>
        <taxon>Chelicerata</taxon>
        <taxon>Arachnida</taxon>
        <taxon>Araneae</taxon>
        <taxon>Araneomorphae</taxon>
        <taxon>Entelegynae</taxon>
        <taxon>Araneoidea</taxon>
        <taxon>Araneidae</taxon>
        <taxon>Araneus</taxon>
    </lineage>
</organism>
<name>A0A4Y2QV53_ARAVE</name>
<comment type="caution">
    <text evidence="1">The sequence shown here is derived from an EMBL/GenBank/DDBJ whole genome shotgun (WGS) entry which is preliminary data.</text>
</comment>
<gene>
    <name evidence="1" type="ORF">AVEN_20451_1</name>
</gene>
<dbReference type="OrthoDB" id="6436637at2759"/>
<sequence length="82" mass="9728">MPRSFLVKKVKHPVDHSNRWPYHETSHDPSTTPPGFTIHYTNVKFGRNQICRFTQIWTNWMDETWQMILSPDSDLESNPSKV</sequence>
<dbReference type="AlphaFoldDB" id="A0A4Y2QV53"/>
<dbReference type="EMBL" id="BGPR01014861">
    <property type="protein sequence ID" value="GBN67025.1"/>
    <property type="molecule type" value="Genomic_DNA"/>
</dbReference>
<accession>A0A4Y2QV53</accession>
<evidence type="ECO:0000313" key="2">
    <source>
        <dbReference type="Proteomes" id="UP000499080"/>
    </source>
</evidence>
<dbReference type="Proteomes" id="UP000499080">
    <property type="component" value="Unassembled WGS sequence"/>
</dbReference>
<proteinExistence type="predicted"/>
<reference evidence="1 2" key="1">
    <citation type="journal article" date="2019" name="Sci. Rep.">
        <title>Orb-weaving spider Araneus ventricosus genome elucidates the spidroin gene catalogue.</title>
        <authorList>
            <person name="Kono N."/>
            <person name="Nakamura H."/>
            <person name="Ohtoshi R."/>
            <person name="Moran D.A.P."/>
            <person name="Shinohara A."/>
            <person name="Yoshida Y."/>
            <person name="Fujiwara M."/>
            <person name="Mori M."/>
            <person name="Tomita M."/>
            <person name="Arakawa K."/>
        </authorList>
    </citation>
    <scope>NUCLEOTIDE SEQUENCE [LARGE SCALE GENOMIC DNA]</scope>
</reference>
<evidence type="ECO:0000313" key="1">
    <source>
        <dbReference type="EMBL" id="GBN67025.1"/>
    </source>
</evidence>
<keyword evidence="2" id="KW-1185">Reference proteome</keyword>